<dbReference type="AlphaFoldDB" id="A0A841W0Z4"/>
<gene>
    <name evidence="1" type="ORF">HCB35_15350</name>
</gene>
<organism evidence="1 2">
    <name type="scientific">Listeria booriae</name>
    <dbReference type="NCBI Taxonomy" id="1552123"/>
    <lineage>
        <taxon>Bacteria</taxon>
        <taxon>Bacillati</taxon>
        <taxon>Bacillota</taxon>
        <taxon>Bacilli</taxon>
        <taxon>Bacillales</taxon>
        <taxon>Listeriaceae</taxon>
        <taxon>Listeria</taxon>
    </lineage>
</organism>
<name>A0A841W0Z4_9LIST</name>
<evidence type="ECO:0000313" key="2">
    <source>
        <dbReference type="Proteomes" id="UP000553016"/>
    </source>
</evidence>
<evidence type="ECO:0000313" key="1">
    <source>
        <dbReference type="EMBL" id="MBC2241851.1"/>
    </source>
</evidence>
<comment type="caution">
    <text evidence="1">The sequence shown here is derived from an EMBL/GenBank/DDBJ whole genome shotgun (WGS) entry which is preliminary data.</text>
</comment>
<dbReference type="Proteomes" id="UP000553016">
    <property type="component" value="Unassembled WGS sequence"/>
</dbReference>
<sequence>MNWTQIIIIFITTLTSFFAGISLNVFSANHNLKVEAWKLRLETVYLPLFLHLDELHYKYGAHDFTDLTDDEQNFIIDTLKLNINLVSSEVMTCYFELRSSIRNQEEFGDIATTNKLYFELGNRLFTDFDKLQKQLKLPTPKVDPKFMTEY</sequence>
<dbReference type="EMBL" id="JAARZA010000008">
    <property type="protein sequence ID" value="MBC2241851.1"/>
    <property type="molecule type" value="Genomic_DNA"/>
</dbReference>
<reference evidence="1 2" key="1">
    <citation type="submission" date="2020-03" db="EMBL/GenBank/DDBJ databases">
        <title>Soil Listeria distribution.</title>
        <authorList>
            <person name="Liao J."/>
            <person name="Wiedmann M."/>
        </authorList>
    </citation>
    <scope>NUCLEOTIDE SEQUENCE [LARGE SCALE GENOMIC DNA]</scope>
    <source>
        <strain evidence="1 2">FSL L7-0149</strain>
    </source>
</reference>
<dbReference type="RefSeq" id="WP_185355955.1">
    <property type="nucleotide sequence ID" value="NZ_JAARON010000002.1"/>
</dbReference>
<proteinExistence type="predicted"/>
<protein>
    <submittedName>
        <fullName evidence="1">Uncharacterized protein</fullName>
    </submittedName>
</protein>
<accession>A0A841W0Z4</accession>